<evidence type="ECO:0000259" key="6">
    <source>
        <dbReference type="PROSITE" id="PS50043"/>
    </source>
</evidence>
<dbReference type="GO" id="GO:0003677">
    <property type="term" value="F:DNA binding"/>
    <property type="evidence" value="ECO:0007669"/>
    <property type="project" value="UniProtKB-KW"/>
</dbReference>
<evidence type="ECO:0000313" key="9">
    <source>
        <dbReference type="Proteomes" id="UP000219612"/>
    </source>
</evidence>
<dbReference type="PROSITE" id="PS50043">
    <property type="entry name" value="HTH_LUXR_2"/>
    <property type="match status" value="1"/>
</dbReference>
<dbReference type="EMBL" id="OBDY01000002">
    <property type="protein sequence ID" value="SNY23768.1"/>
    <property type="molecule type" value="Genomic_DNA"/>
</dbReference>
<keyword evidence="9" id="KW-1185">Reference proteome</keyword>
<dbReference type="CDD" id="cd17535">
    <property type="entry name" value="REC_NarL-like"/>
    <property type="match status" value="1"/>
</dbReference>
<dbReference type="CDD" id="cd06170">
    <property type="entry name" value="LuxR_C_like"/>
    <property type="match status" value="1"/>
</dbReference>
<dbReference type="PANTHER" id="PTHR43214:SF24">
    <property type="entry name" value="TRANSCRIPTIONAL REGULATORY PROTEIN NARL-RELATED"/>
    <property type="match status" value="1"/>
</dbReference>
<name>A0A285GK11_9ACTN</name>
<dbReference type="AlphaFoldDB" id="A0A285GK11"/>
<feature type="modified residue" description="4-aspartylphosphate" evidence="5">
    <location>
        <position position="63"/>
    </location>
</feature>
<feature type="domain" description="HTH luxR-type" evidence="6">
    <location>
        <begin position="158"/>
        <end position="223"/>
    </location>
</feature>
<dbReference type="Gene3D" id="3.40.50.2300">
    <property type="match status" value="1"/>
</dbReference>
<evidence type="ECO:0000256" key="4">
    <source>
        <dbReference type="ARBA" id="ARBA00023163"/>
    </source>
</evidence>
<organism evidence="8 9">
    <name type="scientific">Paractinoplanes atraurantiacus</name>
    <dbReference type="NCBI Taxonomy" id="1036182"/>
    <lineage>
        <taxon>Bacteria</taxon>
        <taxon>Bacillati</taxon>
        <taxon>Actinomycetota</taxon>
        <taxon>Actinomycetes</taxon>
        <taxon>Micromonosporales</taxon>
        <taxon>Micromonosporaceae</taxon>
        <taxon>Paractinoplanes</taxon>
    </lineage>
</organism>
<dbReference type="SMART" id="SM00421">
    <property type="entry name" value="HTH_LUXR"/>
    <property type="match status" value="1"/>
</dbReference>
<sequence length="225" mass="24204">MAGIGEGQRPIRLAIVDDDAMVRGALRLLFRQQPDIEVVGEAENGVEAITVAAANWPDVMLMDIRMPKLDGMLATQRIRSRPAAPQIIMLTTFNIDEYVVESLRCGASGFLLKDTEPQEIIAAVRRVSAGESMLSPAVIRKVVDYVADPAAGSRRAKAKSKLKVLTDREHEVAICLGGGSSNAEIGTALGMSLPTVKGHVSRVMSKLALNNRVQVALLVHDAELL</sequence>
<evidence type="ECO:0000256" key="5">
    <source>
        <dbReference type="PROSITE-ProRule" id="PRU00169"/>
    </source>
</evidence>
<dbReference type="OrthoDB" id="9808843at2"/>
<dbReference type="PROSITE" id="PS00622">
    <property type="entry name" value="HTH_LUXR_1"/>
    <property type="match status" value="1"/>
</dbReference>
<reference evidence="8 9" key="1">
    <citation type="submission" date="2017-09" db="EMBL/GenBank/DDBJ databases">
        <authorList>
            <person name="Ehlers B."/>
            <person name="Leendertz F.H."/>
        </authorList>
    </citation>
    <scope>NUCLEOTIDE SEQUENCE [LARGE SCALE GENOMIC DNA]</scope>
    <source>
        <strain evidence="8 9">CGMCC 4.6857</strain>
    </source>
</reference>
<dbReference type="SUPFAM" id="SSF52172">
    <property type="entry name" value="CheY-like"/>
    <property type="match status" value="1"/>
</dbReference>
<evidence type="ECO:0000313" key="8">
    <source>
        <dbReference type="EMBL" id="SNY23768.1"/>
    </source>
</evidence>
<dbReference type="InterPro" id="IPR011006">
    <property type="entry name" value="CheY-like_superfamily"/>
</dbReference>
<dbReference type="InterPro" id="IPR001789">
    <property type="entry name" value="Sig_transdc_resp-reg_receiver"/>
</dbReference>
<evidence type="ECO:0000259" key="7">
    <source>
        <dbReference type="PROSITE" id="PS50110"/>
    </source>
</evidence>
<keyword evidence="1 5" id="KW-0597">Phosphoprotein</keyword>
<evidence type="ECO:0000256" key="3">
    <source>
        <dbReference type="ARBA" id="ARBA00023125"/>
    </source>
</evidence>
<dbReference type="Pfam" id="PF00072">
    <property type="entry name" value="Response_reg"/>
    <property type="match status" value="1"/>
</dbReference>
<evidence type="ECO:0000256" key="1">
    <source>
        <dbReference type="ARBA" id="ARBA00022553"/>
    </source>
</evidence>
<dbReference type="PANTHER" id="PTHR43214">
    <property type="entry name" value="TWO-COMPONENT RESPONSE REGULATOR"/>
    <property type="match status" value="1"/>
</dbReference>
<dbReference type="PRINTS" id="PR00038">
    <property type="entry name" value="HTHLUXR"/>
</dbReference>
<dbReference type="SMART" id="SM00448">
    <property type="entry name" value="REC"/>
    <property type="match status" value="1"/>
</dbReference>
<dbReference type="InterPro" id="IPR016032">
    <property type="entry name" value="Sig_transdc_resp-reg_C-effctor"/>
</dbReference>
<dbReference type="RefSeq" id="WP_097318876.1">
    <property type="nucleotide sequence ID" value="NZ_OBDY01000002.1"/>
</dbReference>
<proteinExistence type="predicted"/>
<dbReference type="InterPro" id="IPR000792">
    <property type="entry name" value="Tscrpt_reg_LuxR_C"/>
</dbReference>
<dbReference type="GO" id="GO:0006355">
    <property type="term" value="P:regulation of DNA-templated transcription"/>
    <property type="evidence" value="ECO:0007669"/>
    <property type="project" value="InterPro"/>
</dbReference>
<feature type="domain" description="Response regulatory" evidence="7">
    <location>
        <begin position="12"/>
        <end position="128"/>
    </location>
</feature>
<evidence type="ECO:0000256" key="2">
    <source>
        <dbReference type="ARBA" id="ARBA00023015"/>
    </source>
</evidence>
<dbReference type="InterPro" id="IPR058245">
    <property type="entry name" value="NreC/VraR/RcsB-like_REC"/>
</dbReference>
<dbReference type="InterPro" id="IPR039420">
    <property type="entry name" value="WalR-like"/>
</dbReference>
<protein>
    <submittedName>
        <fullName evidence="8">DNA-binding response regulator, NarL/FixJ family, contains REC and HTH domains</fullName>
    </submittedName>
</protein>
<accession>A0A285GK11</accession>
<dbReference type="Proteomes" id="UP000219612">
    <property type="component" value="Unassembled WGS sequence"/>
</dbReference>
<keyword evidence="4" id="KW-0804">Transcription</keyword>
<keyword evidence="2" id="KW-0805">Transcription regulation</keyword>
<dbReference type="SUPFAM" id="SSF46894">
    <property type="entry name" value="C-terminal effector domain of the bipartite response regulators"/>
    <property type="match status" value="1"/>
</dbReference>
<gene>
    <name evidence="8" type="ORF">SAMN05421748_10294</name>
</gene>
<dbReference type="GO" id="GO:0000160">
    <property type="term" value="P:phosphorelay signal transduction system"/>
    <property type="evidence" value="ECO:0007669"/>
    <property type="project" value="InterPro"/>
</dbReference>
<dbReference type="Pfam" id="PF00196">
    <property type="entry name" value="GerE"/>
    <property type="match status" value="1"/>
</dbReference>
<keyword evidence="3 8" id="KW-0238">DNA-binding</keyword>
<dbReference type="PROSITE" id="PS50110">
    <property type="entry name" value="RESPONSE_REGULATORY"/>
    <property type="match status" value="1"/>
</dbReference>